<evidence type="ECO:0000256" key="1">
    <source>
        <dbReference type="SAM" id="MobiDB-lite"/>
    </source>
</evidence>
<name>A0A9W9ELV0_9EURO</name>
<feature type="compositionally biased region" description="Basic residues" evidence="1">
    <location>
        <begin position="148"/>
        <end position="165"/>
    </location>
</feature>
<dbReference type="Proteomes" id="UP001141434">
    <property type="component" value="Unassembled WGS sequence"/>
</dbReference>
<feature type="compositionally biased region" description="Basic and acidic residues" evidence="1">
    <location>
        <begin position="210"/>
        <end position="225"/>
    </location>
</feature>
<feature type="compositionally biased region" description="Basic residues" evidence="1">
    <location>
        <begin position="126"/>
        <end position="139"/>
    </location>
</feature>
<sequence length="431" mass="47354">MVNTRNFNKRGKPSKVGRNLVRWDSEMDLFLLLGVQSACNTLAIKLPWNKVAEIMNENLPGQFTEGAIVQHLAKLRSRPSGSKTDAGTPAQGFRSRKPQREESSSEDMGVDEQGDSDIEYKEPARRKSGARRPKAKVASKARSAGSNTRKRARATTRAKPAKIQKRTQSTSAVSSENEASQNEDEELESSDDEQVDQMCVGASWLQFSGNEKDRKPSGSHTEVKSTPKKSGILRLKVNPESLRVIESARNPSNSPSTGSHMTQQPTQKTNRPFSHSFNTFSRISPYPAHQPGPSQTTGQFQGMDQYTGLYDMDQDLSQPFPPLPSMDMHFNPALPASSFTDDMNMELSSIPESKASGCGNLHASDVDAEFELDFINPGWLSQEGPPPSMSSWTLDSNYLENIDLGMDIDNVAAQPSQDTMDSGDGGQHDLV</sequence>
<feature type="compositionally biased region" description="Polar residues" evidence="1">
    <location>
        <begin position="249"/>
        <end position="278"/>
    </location>
</feature>
<dbReference type="OrthoDB" id="3903267at2759"/>
<dbReference type="AlphaFoldDB" id="A0A9W9ELV0"/>
<dbReference type="EMBL" id="JAPMSZ010000011">
    <property type="protein sequence ID" value="KAJ5084069.1"/>
    <property type="molecule type" value="Genomic_DNA"/>
</dbReference>
<feature type="compositionally biased region" description="Polar residues" evidence="1">
    <location>
        <begin position="166"/>
        <end position="179"/>
    </location>
</feature>
<proteinExistence type="predicted"/>
<dbReference type="RefSeq" id="XP_056507466.1">
    <property type="nucleotide sequence ID" value="XM_056659173.1"/>
</dbReference>
<dbReference type="GeneID" id="81398342"/>
<reference evidence="2" key="1">
    <citation type="submission" date="2022-11" db="EMBL/GenBank/DDBJ databases">
        <authorList>
            <person name="Petersen C."/>
        </authorList>
    </citation>
    <scope>NUCLEOTIDE SEQUENCE</scope>
    <source>
        <strain evidence="2">IBT 34128</strain>
    </source>
</reference>
<evidence type="ECO:0000313" key="2">
    <source>
        <dbReference type="EMBL" id="KAJ5084069.1"/>
    </source>
</evidence>
<feature type="region of interest" description="Disordered" evidence="1">
    <location>
        <begin position="206"/>
        <end position="278"/>
    </location>
</feature>
<reference evidence="2" key="2">
    <citation type="journal article" date="2023" name="IMA Fungus">
        <title>Comparative genomic study of the Penicillium genus elucidates a diverse pangenome and 15 lateral gene transfer events.</title>
        <authorList>
            <person name="Petersen C."/>
            <person name="Sorensen T."/>
            <person name="Nielsen M.R."/>
            <person name="Sondergaard T.E."/>
            <person name="Sorensen J.L."/>
            <person name="Fitzpatrick D.A."/>
            <person name="Frisvad J.C."/>
            <person name="Nielsen K.L."/>
        </authorList>
    </citation>
    <scope>NUCLEOTIDE SEQUENCE</scope>
    <source>
        <strain evidence="2">IBT 34128</strain>
    </source>
</reference>
<feature type="compositionally biased region" description="Acidic residues" evidence="1">
    <location>
        <begin position="181"/>
        <end position="194"/>
    </location>
</feature>
<organism evidence="2 3">
    <name type="scientific">Penicillium alfredii</name>
    <dbReference type="NCBI Taxonomy" id="1506179"/>
    <lineage>
        <taxon>Eukaryota</taxon>
        <taxon>Fungi</taxon>
        <taxon>Dikarya</taxon>
        <taxon>Ascomycota</taxon>
        <taxon>Pezizomycotina</taxon>
        <taxon>Eurotiomycetes</taxon>
        <taxon>Eurotiomycetidae</taxon>
        <taxon>Eurotiales</taxon>
        <taxon>Aspergillaceae</taxon>
        <taxon>Penicillium</taxon>
    </lineage>
</organism>
<gene>
    <name evidence="2" type="ORF">NUU61_008648</name>
</gene>
<accession>A0A9W9ELV0</accession>
<keyword evidence="3" id="KW-1185">Reference proteome</keyword>
<comment type="caution">
    <text evidence="2">The sequence shown here is derived from an EMBL/GenBank/DDBJ whole genome shotgun (WGS) entry which is preliminary data.</text>
</comment>
<evidence type="ECO:0008006" key="4">
    <source>
        <dbReference type="Google" id="ProtNLM"/>
    </source>
</evidence>
<evidence type="ECO:0000313" key="3">
    <source>
        <dbReference type="Proteomes" id="UP001141434"/>
    </source>
</evidence>
<feature type="compositionally biased region" description="Acidic residues" evidence="1">
    <location>
        <begin position="104"/>
        <end position="117"/>
    </location>
</feature>
<feature type="region of interest" description="Disordered" evidence="1">
    <location>
        <begin position="75"/>
        <end position="194"/>
    </location>
</feature>
<protein>
    <recommendedName>
        <fullName evidence="4">Myb-like domain-containing protein</fullName>
    </recommendedName>
</protein>